<accession>A0A1J4L0P0</accession>
<reference evidence="1" key="1">
    <citation type="submission" date="2016-10" db="EMBL/GenBank/DDBJ databases">
        <authorList>
            <person name="Benchimol M."/>
            <person name="Almeida L.G."/>
            <person name="Vasconcelos A.T."/>
            <person name="Perreira-Neves A."/>
            <person name="Rosa I.A."/>
            <person name="Tasca T."/>
            <person name="Bogo M.R."/>
            <person name="de Souza W."/>
        </authorList>
    </citation>
    <scope>NUCLEOTIDE SEQUENCE [LARGE SCALE GENOMIC DNA]</scope>
    <source>
        <strain evidence="1">K</strain>
    </source>
</reference>
<dbReference type="RefSeq" id="XP_068370114.1">
    <property type="nucleotide sequence ID" value="XM_068513750.1"/>
</dbReference>
<dbReference type="EMBL" id="MLAK01000052">
    <property type="protein sequence ID" value="OHT16978.1"/>
    <property type="molecule type" value="Genomic_DNA"/>
</dbReference>
<name>A0A1J4L0P0_9EUKA</name>
<proteinExistence type="predicted"/>
<dbReference type="VEuPathDB" id="TrichDB:TRFO_41403"/>
<evidence type="ECO:0000313" key="2">
    <source>
        <dbReference type="Proteomes" id="UP000179807"/>
    </source>
</evidence>
<dbReference type="AlphaFoldDB" id="A0A1J4L0P0"/>
<dbReference type="Proteomes" id="UP000179807">
    <property type="component" value="Unassembled WGS sequence"/>
</dbReference>
<protein>
    <submittedName>
        <fullName evidence="1">Uncharacterized protein</fullName>
    </submittedName>
</protein>
<comment type="caution">
    <text evidence="1">The sequence shown here is derived from an EMBL/GenBank/DDBJ whole genome shotgun (WGS) entry which is preliminary data.</text>
</comment>
<organism evidence="1 2">
    <name type="scientific">Tritrichomonas foetus</name>
    <dbReference type="NCBI Taxonomy" id="1144522"/>
    <lineage>
        <taxon>Eukaryota</taxon>
        <taxon>Metamonada</taxon>
        <taxon>Parabasalia</taxon>
        <taxon>Tritrichomonadida</taxon>
        <taxon>Tritrichomonadidae</taxon>
        <taxon>Tritrichomonas</taxon>
    </lineage>
</organism>
<keyword evidence="2" id="KW-1185">Reference proteome</keyword>
<sequence length="168" mass="19882">MLLITDVEKLTGYWICPKCNSHCIFKDSHFKRNKEAHEKTCMGDKVSLVTLENEANPYIPQFTKNKLYTYTFAHKLHYGPIRYYITYDFETRRLNNEILEPICVALTALLKDKDITISYYGNNFINVFINDLLKYGDIVRNDNIRNFKENIPSNEWNGELEKLVNNHF</sequence>
<gene>
    <name evidence="1" type="ORF">TRFO_41403</name>
</gene>
<evidence type="ECO:0000313" key="1">
    <source>
        <dbReference type="EMBL" id="OHT16978.1"/>
    </source>
</evidence>
<dbReference type="GeneID" id="94848454"/>